<comment type="caution">
    <text evidence="1">The sequence shown here is derived from an EMBL/GenBank/DDBJ whole genome shotgun (WGS) entry which is preliminary data.</text>
</comment>
<dbReference type="EMBL" id="BMYR01000013">
    <property type="protein sequence ID" value="GGW71261.1"/>
    <property type="molecule type" value="Genomic_DNA"/>
</dbReference>
<name>A0ABQ2WSD1_9ALTE</name>
<protein>
    <submittedName>
        <fullName evidence="1">Uncharacterized protein</fullName>
    </submittedName>
</protein>
<proteinExistence type="predicted"/>
<accession>A0ABQ2WSD1</accession>
<evidence type="ECO:0000313" key="2">
    <source>
        <dbReference type="Proteomes" id="UP000634667"/>
    </source>
</evidence>
<dbReference type="Proteomes" id="UP000634667">
    <property type="component" value="Unassembled WGS sequence"/>
</dbReference>
<evidence type="ECO:0000313" key="1">
    <source>
        <dbReference type="EMBL" id="GGW71261.1"/>
    </source>
</evidence>
<sequence length="116" mass="12732">MTKSEAINKIKSSIAEGAQLITPEGKNYEEHLAEVSQVLLAHVIEPIPVIVTSACFPEHDYEKYRKSNVLAIAKKGNSWLLTLASENEFALGFGENPDNIMMHGFSSPDAIGEWCA</sequence>
<keyword evidence="2" id="KW-1185">Reference proteome</keyword>
<gene>
    <name evidence="1" type="ORF">GCM10008111_29230</name>
</gene>
<organism evidence="1 2">
    <name type="scientific">Alishewanella tabrizica</name>
    <dbReference type="NCBI Taxonomy" id="671278"/>
    <lineage>
        <taxon>Bacteria</taxon>
        <taxon>Pseudomonadati</taxon>
        <taxon>Pseudomonadota</taxon>
        <taxon>Gammaproteobacteria</taxon>
        <taxon>Alteromonadales</taxon>
        <taxon>Alteromonadaceae</taxon>
        <taxon>Alishewanella</taxon>
    </lineage>
</organism>
<dbReference type="RefSeq" id="WP_229797086.1">
    <property type="nucleotide sequence ID" value="NZ_BMYR01000013.1"/>
</dbReference>
<reference evidence="2" key="1">
    <citation type="journal article" date="2019" name="Int. J. Syst. Evol. Microbiol.">
        <title>The Global Catalogue of Microorganisms (GCM) 10K type strain sequencing project: providing services to taxonomists for standard genome sequencing and annotation.</title>
        <authorList>
            <consortium name="The Broad Institute Genomics Platform"/>
            <consortium name="The Broad Institute Genome Sequencing Center for Infectious Disease"/>
            <person name="Wu L."/>
            <person name="Ma J."/>
        </authorList>
    </citation>
    <scope>NUCLEOTIDE SEQUENCE [LARGE SCALE GENOMIC DNA]</scope>
    <source>
        <strain evidence="2">KCTC 23723</strain>
    </source>
</reference>